<proteinExistence type="predicted"/>
<keyword evidence="2" id="KW-1185">Reference proteome</keyword>
<dbReference type="Proteomes" id="UP001257739">
    <property type="component" value="Unassembled WGS sequence"/>
</dbReference>
<dbReference type="RefSeq" id="WP_309967549.1">
    <property type="nucleotide sequence ID" value="NZ_JAVDWH010000001.1"/>
</dbReference>
<evidence type="ECO:0000313" key="2">
    <source>
        <dbReference type="Proteomes" id="UP001257739"/>
    </source>
</evidence>
<protein>
    <submittedName>
        <fullName evidence="1">Uncharacterized protein</fullName>
    </submittedName>
</protein>
<accession>A0ABU1UM07</accession>
<name>A0ABU1UM07_9ACTN</name>
<dbReference type="EMBL" id="JAVDWH010000001">
    <property type="protein sequence ID" value="MDR7086188.1"/>
    <property type="molecule type" value="Genomic_DNA"/>
</dbReference>
<gene>
    <name evidence="1" type="ORF">J2X11_001027</name>
</gene>
<reference evidence="1 2" key="1">
    <citation type="submission" date="2023-07" db="EMBL/GenBank/DDBJ databases">
        <title>Sorghum-associated microbial communities from plants grown in Nebraska, USA.</title>
        <authorList>
            <person name="Schachtman D."/>
        </authorList>
    </citation>
    <scope>NUCLEOTIDE SEQUENCE [LARGE SCALE GENOMIC DNA]</scope>
    <source>
        <strain evidence="1 2">BE248</strain>
    </source>
</reference>
<organism evidence="1 2">
    <name type="scientific">Aeromicrobium panaciterrae</name>
    <dbReference type="NCBI Taxonomy" id="363861"/>
    <lineage>
        <taxon>Bacteria</taxon>
        <taxon>Bacillati</taxon>
        <taxon>Actinomycetota</taxon>
        <taxon>Actinomycetes</taxon>
        <taxon>Propionibacteriales</taxon>
        <taxon>Nocardioidaceae</taxon>
        <taxon>Aeromicrobium</taxon>
    </lineage>
</organism>
<comment type="caution">
    <text evidence="1">The sequence shown here is derived from an EMBL/GenBank/DDBJ whole genome shotgun (WGS) entry which is preliminary data.</text>
</comment>
<sequence length="110" mass="12028">MSSSPKTVRSSIYRVTNEARQQRILRAIERVSDPAITAEGQTADGEFFIVAKSSTAVADVHVRRIVISLDLSATRVSTSEQLYDESPPSKAYVSGLGFTRVALSSLRRVL</sequence>
<evidence type="ECO:0000313" key="1">
    <source>
        <dbReference type="EMBL" id="MDR7086188.1"/>
    </source>
</evidence>